<protein>
    <submittedName>
        <fullName evidence="1">Uncharacterized protein</fullName>
    </submittedName>
</protein>
<gene>
    <name evidence="1" type="ORF">OO017_12485</name>
</gene>
<name>A0ABT3RG18_9BACT</name>
<dbReference type="Proteomes" id="UP001207228">
    <property type="component" value="Unassembled WGS sequence"/>
</dbReference>
<dbReference type="EMBL" id="JAPFQO010000008">
    <property type="protein sequence ID" value="MCX2740768.1"/>
    <property type="molecule type" value="Genomic_DNA"/>
</dbReference>
<sequence>MEELVQLIEVLRKSETKDNIIKKARKDSKEYKLISLIYSGVPINDEWAAKQLYSASASDFRYKMLKHRVKTKLYDLLLLYEYEDNETNLVYIKEQQCQQILLKSNVLFRNHKFLLAAGLANKALTISDEYSFTNQKILAYEIILASLAFTGKQNTYETHLKSYNDLLLRKLAEREAQNIYQSVRVSIFKSVKKRKHIVASLNSKVEDVRQLWNRAGTYEAFNSFYKLSMLYYELVGDFDRTLQLTIDSEKLIEDGLVNQYRFDSLYNKFILVYAHLRLKKYNSGLEYAKDYIKLFDEKSINWFSFQENFFLLAVHSKNYDLAEVLLHQVFNNSFIEKISVSAKERWRIYKAYQVMLNHEVTTNSINPFLLSLPEYSKDKQGFNVAILILQFIYYLQKQDSEALLYRIESLKKYILTHLKDAFSLRSKIFLKLLILIVTEDYDVTACRRKGHKLYQKLLETPTPGDAFAEIEIVPYEHLWEHILSTLENKYQ</sequence>
<dbReference type="RefSeq" id="WP_266052834.1">
    <property type="nucleotide sequence ID" value="NZ_JAPFQO010000008.1"/>
</dbReference>
<evidence type="ECO:0000313" key="2">
    <source>
        <dbReference type="Proteomes" id="UP001207228"/>
    </source>
</evidence>
<proteinExistence type="predicted"/>
<comment type="caution">
    <text evidence="1">The sequence shown here is derived from an EMBL/GenBank/DDBJ whole genome shotgun (WGS) entry which is preliminary data.</text>
</comment>
<evidence type="ECO:0000313" key="1">
    <source>
        <dbReference type="EMBL" id="MCX2740768.1"/>
    </source>
</evidence>
<reference evidence="1 2" key="1">
    <citation type="submission" date="2022-11" db="EMBL/GenBank/DDBJ databases">
        <title>The characterization of three novel Bacteroidetes species and genomic analysis of their roles in tidal elemental geochemical cycles.</title>
        <authorList>
            <person name="Ma K.-J."/>
        </authorList>
    </citation>
    <scope>NUCLEOTIDE SEQUENCE [LARGE SCALE GENOMIC DNA]</scope>
    <source>
        <strain evidence="1 2">M82</strain>
    </source>
</reference>
<keyword evidence="2" id="KW-1185">Reference proteome</keyword>
<accession>A0ABT3RG18</accession>
<organism evidence="1 2">
    <name type="scientific">Pontibacter anaerobius</name>
    <dbReference type="NCBI Taxonomy" id="2993940"/>
    <lineage>
        <taxon>Bacteria</taxon>
        <taxon>Pseudomonadati</taxon>
        <taxon>Bacteroidota</taxon>
        <taxon>Cytophagia</taxon>
        <taxon>Cytophagales</taxon>
        <taxon>Hymenobacteraceae</taxon>
        <taxon>Pontibacter</taxon>
    </lineage>
</organism>